<comment type="caution">
    <text evidence="2">The sequence shown here is derived from an EMBL/GenBank/DDBJ whole genome shotgun (WGS) entry which is preliminary data.</text>
</comment>
<protein>
    <submittedName>
        <fullName evidence="2">Uncharacterized protein</fullName>
    </submittedName>
</protein>
<gene>
    <name evidence="2" type="ORF">PLOB_00003883</name>
</gene>
<name>A0ABN8QCJ4_9CNID</name>
<evidence type="ECO:0000313" key="3">
    <source>
        <dbReference type="Proteomes" id="UP001159405"/>
    </source>
</evidence>
<dbReference type="EMBL" id="CALNXK010000115">
    <property type="protein sequence ID" value="CAH3160040.1"/>
    <property type="molecule type" value="Genomic_DNA"/>
</dbReference>
<reference evidence="2 3" key="1">
    <citation type="submission" date="2022-05" db="EMBL/GenBank/DDBJ databases">
        <authorList>
            <consortium name="Genoscope - CEA"/>
            <person name="William W."/>
        </authorList>
    </citation>
    <scope>NUCLEOTIDE SEQUENCE [LARGE SCALE GENOMIC DNA]</scope>
</reference>
<evidence type="ECO:0000256" key="1">
    <source>
        <dbReference type="SAM" id="Coils"/>
    </source>
</evidence>
<feature type="non-terminal residue" evidence="2">
    <location>
        <position position="378"/>
    </location>
</feature>
<accession>A0ABN8QCJ4</accession>
<evidence type="ECO:0000313" key="2">
    <source>
        <dbReference type="EMBL" id="CAH3160040.1"/>
    </source>
</evidence>
<dbReference type="Proteomes" id="UP001159405">
    <property type="component" value="Unassembled WGS sequence"/>
</dbReference>
<keyword evidence="1" id="KW-0175">Coiled coil</keyword>
<feature type="coiled-coil region" evidence="1">
    <location>
        <begin position="252"/>
        <end position="279"/>
    </location>
</feature>
<sequence>MSMSMRMFSLSMRSLYVEKAVGSKAEAAVKFRELRDDTRNDAMVYLKGILPLSTKFVSSISEYFEYFDALEFEEWCNMLSDILEETIGYRQLCETLLQMHEDILVPLKKRQDEAKLKGEIQKSSTMDAVVTLRKDLKDMSKNLRLFSLSMRSLYTENFVRMKAETGQKFKKLRDDTRNDAMVYLKGILPLSRTFAKSMSDYFKYYETLDFQKWCELLSSIREKTVGNKKLCEMILKLHEDILVPLKKRQDQAELVVTECEGLQEKFEEKKKEYEDKAQTKTNWAFIEGITRTAGFFSIVEQEISKFEGKAGKAIDTRKRLHYKVMKREAQDMNSVCQAFSAALLDVNADFDVISSEGTDQNYVDRCLEKHSRTIKATC</sequence>
<proteinExistence type="predicted"/>
<keyword evidence="3" id="KW-1185">Reference proteome</keyword>
<organism evidence="2 3">
    <name type="scientific">Porites lobata</name>
    <dbReference type="NCBI Taxonomy" id="104759"/>
    <lineage>
        <taxon>Eukaryota</taxon>
        <taxon>Metazoa</taxon>
        <taxon>Cnidaria</taxon>
        <taxon>Anthozoa</taxon>
        <taxon>Hexacorallia</taxon>
        <taxon>Scleractinia</taxon>
        <taxon>Fungiina</taxon>
        <taxon>Poritidae</taxon>
        <taxon>Porites</taxon>
    </lineage>
</organism>